<name>A0A0N0XS22_9ACTN</name>
<dbReference type="PANTHER" id="PTHR36923">
    <property type="entry name" value="FERREDOXIN"/>
    <property type="match status" value="1"/>
</dbReference>
<dbReference type="Pfam" id="PF13370">
    <property type="entry name" value="Fer4_13"/>
    <property type="match status" value="1"/>
</dbReference>
<evidence type="ECO:0000256" key="4">
    <source>
        <dbReference type="ARBA" id="ARBA00022982"/>
    </source>
</evidence>
<comment type="function">
    <text evidence="8">Ferredoxins are iron-sulfur proteins that transfer electrons in a wide variety of metabolic reactions.</text>
</comment>
<evidence type="ECO:0000256" key="8">
    <source>
        <dbReference type="RuleBase" id="RU368020"/>
    </source>
</evidence>
<accession>A0A0N0XS22</accession>
<gene>
    <name evidence="9" type="ORF">ADL29_30565</name>
</gene>
<keyword evidence="10" id="KW-1185">Reference proteome</keyword>
<organism evidence="9 10">
    <name type="scientific">Streptomyces chattanoogensis</name>
    <dbReference type="NCBI Taxonomy" id="66876"/>
    <lineage>
        <taxon>Bacteria</taxon>
        <taxon>Bacillati</taxon>
        <taxon>Actinomycetota</taxon>
        <taxon>Actinomycetes</taxon>
        <taxon>Kitasatosporales</taxon>
        <taxon>Streptomycetaceae</taxon>
        <taxon>Streptomyces</taxon>
    </lineage>
</organism>
<reference evidence="10" key="1">
    <citation type="submission" date="2015-07" db="EMBL/GenBank/DDBJ databases">
        <authorList>
            <person name="Ju K.-S."/>
            <person name="Doroghazi J.R."/>
            <person name="Metcalf W.W."/>
        </authorList>
    </citation>
    <scope>NUCLEOTIDE SEQUENCE [LARGE SCALE GENOMIC DNA]</scope>
    <source>
        <strain evidence="10">NRRL ISP-5002</strain>
    </source>
</reference>
<dbReference type="PRINTS" id="PR00352">
    <property type="entry name" value="3FE4SFRDOXIN"/>
</dbReference>
<proteinExistence type="predicted"/>
<dbReference type="Proteomes" id="UP000037982">
    <property type="component" value="Unassembled WGS sequence"/>
</dbReference>
<dbReference type="EMBL" id="LGKG01000163">
    <property type="protein sequence ID" value="KPC60314.1"/>
    <property type="molecule type" value="Genomic_DNA"/>
</dbReference>
<keyword evidence="7" id="KW-0003">3Fe-4S</keyword>
<dbReference type="PATRIC" id="fig|66876.3.peg.6730"/>
<dbReference type="SUPFAM" id="SSF54862">
    <property type="entry name" value="4Fe-4S ferredoxins"/>
    <property type="match status" value="1"/>
</dbReference>
<evidence type="ECO:0000256" key="6">
    <source>
        <dbReference type="ARBA" id="ARBA00023014"/>
    </source>
</evidence>
<keyword evidence="5 8" id="KW-0408">Iron</keyword>
<evidence type="ECO:0000256" key="2">
    <source>
        <dbReference type="ARBA" id="ARBA00022448"/>
    </source>
</evidence>
<dbReference type="GO" id="GO:0051538">
    <property type="term" value="F:3 iron, 4 sulfur cluster binding"/>
    <property type="evidence" value="ECO:0007669"/>
    <property type="project" value="UniProtKB-KW"/>
</dbReference>
<dbReference type="GO" id="GO:0009055">
    <property type="term" value="F:electron transfer activity"/>
    <property type="evidence" value="ECO:0007669"/>
    <property type="project" value="UniProtKB-UniRule"/>
</dbReference>
<dbReference type="AlphaFoldDB" id="A0A0N0XS22"/>
<evidence type="ECO:0000256" key="7">
    <source>
        <dbReference type="ARBA" id="ARBA00023291"/>
    </source>
</evidence>
<comment type="cofactor">
    <cofactor evidence="1">
        <name>[3Fe-4S] cluster</name>
        <dbReference type="ChEBI" id="CHEBI:21137"/>
    </cofactor>
</comment>
<evidence type="ECO:0000256" key="5">
    <source>
        <dbReference type="ARBA" id="ARBA00023004"/>
    </source>
</evidence>
<dbReference type="GO" id="GO:0005506">
    <property type="term" value="F:iron ion binding"/>
    <property type="evidence" value="ECO:0007669"/>
    <property type="project" value="UniProtKB-UniRule"/>
</dbReference>
<keyword evidence="4 8" id="KW-0249">Electron transport</keyword>
<evidence type="ECO:0000313" key="10">
    <source>
        <dbReference type="Proteomes" id="UP000037982"/>
    </source>
</evidence>
<sequence>MTWRVEVDAKQCMASGMCANIAPELFVLGEARSRPVTPEIEEDERALDAADCCPALAITVSDDGGNVIGPRP</sequence>
<dbReference type="PANTHER" id="PTHR36923:SF3">
    <property type="entry name" value="FERREDOXIN"/>
    <property type="match status" value="1"/>
</dbReference>
<keyword evidence="6 8" id="KW-0411">Iron-sulfur</keyword>
<evidence type="ECO:0000256" key="1">
    <source>
        <dbReference type="ARBA" id="ARBA00001927"/>
    </source>
</evidence>
<dbReference type="InterPro" id="IPR001080">
    <property type="entry name" value="3Fe4S_ferredoxin"/>
</dbReference>
<evidence type="ECO:0000256" key="3">
    <source>
        <dbReference type="ARBA" id="ARBA00022723"/>
    </source>
</evidence>
<keyword evidence="2 8" id="KW-0813">Transport</keyword>
<keyword evidence="3 8" id="KW-0479">Metal-binding</keyword>
<dbReference type="InterPro" id="IPR051269">
    <property type="entry name" value="Fe-S_cluster_ET"/>
</dbReference>
<protein>
    <recommendedName>
        <fullName evidence="8">Ferredoxin</fullName>
    </recommendedName>
</protein>
<dbReference type="Gene3D" id="3.30.70.20">
    <property type="match status" value="1"/>
</dbReference>
<evidence type="ECO:0000313" key="9">
    <source>
        <dbReference type="EMBL" id="KPC60314.1"/>
    </source>
</evidence>
<comment type="caution">
    <text evidence="9">The sequence shown here is derived from an EMBL/GenBank/DDBJ whole genome shotgun (WGS) entry which is preliminary data.</text>
</comment>